<keyword evidence="7" id="KW-1133">Transmembrane helix</keyword>
<keyword evidence="4" id="KW-0808">Transferase</keyword>
<dbReference type="Gene3D" id="3.30.565.10">
    <property type="entry name" value="Histidine kinase-like ATPase, C-terminal domain"/>
    <property type="match status" value="1"/>
</dbReference>
<dbReference type="CDD" id="cd00075">
    <property type="entry name" value="HATPase"/>
    <property type="match status" value="1"/>
</dbReference>
<dbReference type="EMBL" id="CP002305">
    <property type="protein sequence ID" value="ADQ17440.1"/>
    <property type="molecule type" value="Genomic_DNA"/>
</dbReference>
<evidence type="ECO:0000256" key="5">
    <source>
        <dbReference type="ARBA" id="ARBA00022777"/>
    </source>
</evidence>
<dbReference type="STRING" id="649349.Lbys_1733"/>
<keyword evidence="3" id="KW-0597">Phosphoprotein</keyword>
<keyword evidence="7" id="KW-0472">Membrane</keyword>
<dbReference type="eggNOG" id="COG5002">
    <property type="taxonomic scope" value="Bacteria"/>
</dbReference>
<dbReference type="KEGG" id="lby:Lbys_1733"/>
<keyword evidence="7" id="KW-0812">Transmembrane</keyword>
<protein>
    <recommendedName>
        <fullName evidence="2">histidine kinase</fullName>
        <ecNumber evidence="2">2.7.13.3</ecNumber>
    </recommendedName>
</protein>
<dbReference type="SUPFAM" id="SSF55874">
    <property type="entry name" value="ATPase domain of HSP90 chaperone/DNA topoisomerase II/histidine kinase"/>
    <property type="match status" value="1"/>
</dbReference>
<keyword evidence="10" id="KW-1185">Reference proteome</keyword>
<feature type="transmembrane region" description="Helical" evidence="7">
    <location>
        <begin position="7"/>
        <end position="27"/>
    </location>
</feature>
<dbReference type="OrthoDB" id="9813151at2"/>
<dbReference type="HOGENOM" id="CLU_000445_89_3_10"/>
<dbReference type="RefSeq" id="WP_013408489.1">
    <property type="nucleotide sequence ID" value="NC_014655.1"/>
</dbReference>
<evidence type="ECO:0000256" key="1">
    <source>
        <dbReference type="ARBA" id="ARBA00000085"/>
    </source>
</evidence>
<dbReference type="PROSITE" id="PS50109">
    <property type="entry name" value="HIS_KIN"/>
    <property type="match status" value="1"/>
</dbReference>
<dbReference type="Pfam" id="PF02518">
    <property type="entry name" value="HATPase_c"/>
    <property type="match status" value="1"/>
</dbReference>
<dbReference type="GO" id="GO:0004721">
    <property type="term" value="F:phosphoprotein phosphatase activity"/>
    <property type="evidence" value="ECO:0007669"/>
    <property type="project" value="TreeGrafter"/>
</dbReference>
<comment type="catalytic activity">
    <reaction evidence="1">
        <text>ATP + protein L-histidine = ADP + protein N-phospho-L-histidine.</text>
        <dbReference type="EC" id="2.7.13.3"/>
    </reaction>
</comment>
<feature type="transmembrane region" description="Helical" evidence="7">
    <location>
        <begin position="33"/>
        <end position="54"/>
    </location>
</feature>
<dbReference type="InterPro" id="IPR004358">
    <property type="entry name" value="Sig_transdc_His_kin-like_C"/>
</dbReference>
<evidence type="ECO:0000256" key="3">
    <source>
        <dbReference type="ARBA" id="ARBA00022553"/>
    </source>
</evidence>
<reference key="1">
    <citation type="submission" date="2010-11" db="EMBL/GenBank/DDBJ databases">
        <title>The complete genome of Leadbetterella byssophila DSM 17132.</title>
        <authorList>
            <consortium name="US DOE Joint Genome Institute (JGI-PGF)"/>
            <person name="Lucas S."/>
            <person name="Copeland A."/>
            <person name="Lapidus A."/>
            <person name="Glavina del Rio T."/>
            <person name="Dalin E."/>
            <person name="Tice H."/>
            <person name="Bruce D."/>
            <person name="Goodwin L."/>
            <person name="Pitluck S."/>
            <person name="Kyrpides N."/>
            <person name="Mavromatis K."/>
            <person name="Ivanova N."/>
            <person name="Teshima H."/>
            <person name="Brettin T."/>
            <person name="Detter J.C."/>
            <person name="Han C."/>
            <person name="Tapia R."/>
            <person name="Land M."/>
            <person name="Hauser L."/>
            <person name="Markowitz V."/>
            <person name="Cheng J.-F."/>
            <person name="Hugenholtz P."/>
            <person name="Woyke T."/>
            <person name="Wu D."/>
            <person name="Tindall B."/>
            <person name="Pomrenke H.G."/>
            <person name="Brambilla E."/>
            <person name="Klenk H.-P."/>
            <person name="Eisen J.A."/>
        </authorList>
    </citation>
    <scope>NUCLEOTIDE SEQUENCE [LARGE SCALE GENOMIC DNA]</scope>
    <source>
        <strain>DSM 17132</strain>
    </source>
</reference>
<proteinExistence type="predicted"/>
<dbReference type="Proteomes" id="UP000007435">
    <property type="component" value="Chromosome"/>
</dbReference>
<dbReference type="PANTHER" id="PTHR45453">
    <property type="entry name" value="PHOSPHATE REGULON SENSOR PROTEIN PHOR"/>
    <property type="match status" value="1"/>
</dbReference>
<dbReference type="PRINTS" id="PR00344">
    <property type="entry name" value="BCTRLSENSOR"/>
</dbReference>
<dbReference type="GO" id="GO:0000155">
    <property type="term" value="F:phosphorelay sensor kinase activity"/>
    <property type="evidence" value="ECO:0007669"/>
    <property type="project" value="InterPro"/>
</dbReference>
<feature type="domain" description="Histidine kinase" evidence="8">
    <location>
        <begin position="123"/>
        <end position="336"/>
    </location>
</feature>
<dbReference type="GO" id="GO:0016036">
    <property type="term" value="P:cellular response to phosphate starvation"/>
    <property type="evidence" value="ECO:0007669"/>
    <property type="project" value="TreeGrafter"/>
</dbReference>
<sequence length="339" mass="38125">MRLSPRWISLLISLSISVITVVFLQFVPGADRTMMFITGSTSFLIAYLLVYYVIDVLVFQEVNKIYHSLRELKDAEISKKSIIKSVNPLKKLKNEISHYVSKKEEEIDTLKKMETFRREFLADVSHDLKTPIFAAQGFIHTLLDGAIEDPEVSHKFLKKAAKSLDGLEVLVKDILILTQVESGDIRMHFEPIDLKEVVEEVFEQLESKAKKRDIRLYIKTKDPLLVNADRLRISQVLTNLVSNGITYGKPGGKVTVTIKGTEVKVADNGIGISEEHLPRVFERFYRVDKSRSRAVGGTGLGLAIVKHILNAHDASIDVISKLGEGTTFTFTLSKPENSL</sequence>
<name>E4RQ65_LEAB4</name>
<organism evidence="9 10">
    <name type="scientific">Leadbetterella byssophila (strain DSM 17132 / JCM 16389 / KACC 11308 / NBRC 106382 / 4M15)</name>
    <dbReference type="NCBI Taxonomy" id="649349"/>
    <lineage>
        <taxon>Bacteria</taxon>
        <taxon>Pseudomonadati</taxon>
        <taxon>Bacteroidota</taxon>
        <taxon>Cytophagia</taxon>
        <taxon>Cytophagales</taxon>
        <taxon>Leadbetterellaceae</taxon>
        <taxon>Leadbetterella</taxon>
    </lineage>
</organism>
<evidence type="ECO:0000313" key="9">
    <source>
        <dbReference type="EMBL" id="ADQ17440.1"/>
    </source>
</evidence>
<evidence type="ECO:0000259" key="8">
    <source>
        <dbReference type="PROSITE" id="PS50109"/>
    </source>
</evidence>
<evidence type="ECO:0000256" key="6">
    <source>
        <dbReference type="ARBA" id="ARBA00023012"/>
    </source>
</evidence>
<dbReference type="InterPro" id="IPR003594">
    <property type="entry name" value="HATPase_dom"/>
</dbReference>
<dbReference type="SUPFAM" id="SSF47384">
    <property type="entry name" value="Homodimeric domain of signal transducing histidine kinase"/>
    <property type="match status" value="1"/>
</dbReference>
<dbReference type="SMART" id="SM00388">
    <property type="entry name" value="HisKA"/>
    <property type="match status" value="1"/>
</dbReference>
<dbReference type="FunFam" id="3.30.565.10:FF:000006">
    <property type="entry name" value="Sensor histidine kinase WalK"/>
    <property type="match status" value="1"/>
</dbReference>
<dbReference type="SMART" id="SM00387">
    <property type="entry name" value="HATPase_c"/>
    <property type="match status" value="1"/>
</dbReference>
<dbReference type="InterPro" id="IPR050351">
    <property type="entry name" value="BphY/WalK/GraS-like"/>
</dbReference>
<dbReference type="EC" id="2.7.13.3" evidence="2"/>
<dbReference type="Pfam" id="PF00512">
    <property type="entry name" value="HisKA"/>
    <property type="match status" value="1"/>
</dbReference>
<evidence type="ECO:0000313" key="10">
    <source>
        <dbReference type="Proteomes" id="UP000007435"/>
    </source>
</evidence>
<dbReference type="InterPro" id="IPR003661">
    <property type="entry name" value="HisK_dim/P_dom"/>
</dbReference>
<dbReference type="InterPro" id="IPR036097">
    <property type="entry name" value="HisK_dim/P_sf"/>
</dbReference>
<dbReference type="AlphaFoldDB" id="E4RQ65"/>
<gene>
    <name evidence="9" type="ordered locus">Lbys_1733</name>
</gene>
<dbReference type="Gene3D" id="1.10.287.130">
    <property type="match status" value="1"/>
</dbReference>
<dbReference type="CDD" id="cd00082">
    <property type="entry name" value="HisKA"/>
    <property type="match status" value="1"/>
</dbReference>
<reference evidence="9 10" key="2">
    <citation type="journal article" date="2011" name="Stand. Genomic Sci.">
        <title>Complete genome sequence of Leadbetterella byssophila type strain (4M15).</title>
        <authorList>
            <person name="Abt B."/>
            <person name="Teshima H."/>
            <person name="Lucas S."/>
            <person name="Lapidus A."/>
            <person name="Del Rio T.G."/>
            <person name="Nolan M."/>
            <person name="Tice H."/>
            <person name="Cheng J.F."/>
            <person name="Pitluck S."/>
            <person name="Liolios K."/>
            <person name="Pagani I."/>
            <person name="Ivanova N."/>
            <person name="Mavromatis K."/>
            <person name="Pati A."/>
            <person name="Tapia R."/>
            <person name="Han C."/>
            <person name="Goodwin L."/>
            <person name="Chen A."/>
            <person name="Palaniappan K."/>
            <person name="Land M."/>
            <person name="Hauser L."/>
            <person name="Chang Y.J."/>
            <person name="Jeffries C.D."/>
            <person name="Rohde M."/>
            <person name="Goker M."/>
            <person name="Tindall B.J."/>
            <person name="Detter J.C."/>
            <person name="Woyke T."/>
            <person name="Bristow J."/>
            <person name="Eisen J.A."/>
            <person name="Markowitz V."/>
            <person name="Hugenholtz P."/>
            <person name="Klenk H.P."/>
            <person name="Kyrpides N.C."/>
        </authorList>
    </citation>
    <scope>NUCLEOTIDE SEQUENCE [LARGE SCALE GENOMIC DNA]</scope>
    <source>
        <strain evidence="10">DSM 17132 / JCM 16389 / KACC 11308 / NBRC 106382 / 4M15</strain>
    </source>
</reference>
<evidence type="ECO:0000256" key="7">
    <source>
        <dbReference type="SAM" id="Phobius"/>
    </source>
</evidence>
<dbReference type="PANTHER" id="PTHR45453:SF1">
    <property type="entry name" value="PHOSPHATE REGULON SENSOR PROTEIN PHOR"/>
    <property type="match status" value="1"/>
</dbReference>
<evidence type="ECO:0000256" key="2">
    <source>
        <dbReference type="ARBA" id="ARBA00012438"/>
    </source>
</evidence>
<evidence type="ECO:0000256" key="4">
    <source>
        <dbReference type="ARBA" id="ARBA00022679"/>
    </source>
</evidence>
<dbReference type="InterPro" id="IPR036890">
    <property type="entry name" value="HATPase_C_sf"/>
</dbReference>
<dbReference type="InterPro" id="IPR005467">
    <property type="entry name" value="His_kinase_dom"/>
</dbReference>
<keyword evidence="6" id="KW-0902">Two-component regulatory system</keyword>
<keyword evidence="5 9" id="KW-0418">Kinase</keyword>
<accession>E4RQ65</accession>
<dbReference type="GO" id="GO:0005886">
    <property type="term" value="C:plasma membrane"/>
    <property type="evidence" value="ECO:0007669"/>
    <property type="project" value="TreeGrafter"/>
</dbReference>